<comment type="similarity">
    <text evidence="1">Belongs to the bacterial solute-binding protein ModA family.</text>
</comment>
<gene>
    <name evidence="6" type="primary">modA</name>
    <name evidence="6" type="ORF">AB0C36_14385</name>
</gene>
<feature type="compositionally biased region" description="Gly residues" evidence="4">
    <location>
        <begin position="38"/>
        <end position="54"/>
    </location>
</feature>
<sequence length="281" mass="28708">MRTLRRASAPIAVAATTVLLLAGCGSDDKDDQDDKAGQGNGGGGTSGGPQGPGSPGSAKPPSSITVLAAASLTGAFNEAKEAYTKKNKDQDVRFSFAGSQELAAQVKQGAPADVVATADTKTMDGLAGEVNSPTLFAKNKLTIVVAPGNPKNIKTLADLARTDLTVVLAGPTVPVGRYARESLGKAGVTVKPKSEETDVKAVLTRVRMGEADAGIVYTTDVKSAGDAVASVDIPDESNVVAAYPVAVIKDSRQQGPAAAFTQWLLTPEAQEILKKYGFAAP</sequence>
<dbReference type="NCBIfam" id="TIGR01256">
    <property type="entry name" value="modA"/>
    <property type="match status" value="1"/>
</dbReference>
<evidence type="ECO:0000256" key="3">
    <source>
        <dbReference type="ARBA" id="ARBA00022729"/>
    </source>
</evidence>
<feature type="chain" id="PRO_5046475446" evidence="5">
    <location>
        <begin position="23"/>
        <end position="281"/>
    </location>
</feature>
<dbReference type="SUPFAM" id="SSF53850">
    <property type="entry name" value="Periplasmic binding protein-like II"/>
    <property type="match status" value="1"/>
</dbReference>
<reference evidence="6 7" key="1">
    <citation type="submission" date="2024-06" db="EMBL/GenBank/DDBJ databases">
        <title>The Natural Products Discovery Center: Release of the First 8490 Sequenced Strains for Exploring Actinobacteria Biosynthetic Diversity.</title>
        <authorList>
            <person name="Kalkreuter E."/>
            <person name="Kautsar S.A."/>
            <person name="Yang D."/>
            <person name="Bader C.D."/>
            <person name="Teijaro C.N."/>
            <person name="Fluegel L."/>
            <person name="Davis C.M."/>
            <person name="Simpson J.R."/>
            <person name="Lauterbach L."/>
            <person name="Steele A.D."/>
            <person name="Gui C."/>
            <person name="Meng S."/>
            <person name="Li G."/>
            <person name="Viehrig K."/>
            <person name="Ye F."/>
            <person name="Su P."/>
            <person name="Kiefer A.F."/>
            <person name="Nichols A."/>
            <person name="Cepeda A.J."/>
            <person name="Yan W."/>
            <person name="Fan B."/>
            <person name="Jiang Y."/>
            <person name="Adhikari A."/>
            <person name="Zheng C.-J."/>
            <person name="Schuster L."/>
            <person name="Cowan T.M."/>
            <person name="Smanski M.J."/>
            <person name="Chevrette M.G."/>
            <person name="De Carvalho L.P.S."/>
            <person name="Shen B."/>
        </authorList>
    </citation>
    <scope>NUCLEOTIDE SEQUENCE [LARGE SCALE GENOMIC DNA]</scope>
    <source>
        <strain evidence="6 7">NPDC048946</strain>
    </source>
</reference>
<dbReference type="PIRSF" id="PIRSF004846">
    <property type="entry name" value="ModA"/>
    <property type="match status" value="1"/>
</dbReference>
<dbReference type="EMBL" id="JBEZFP010000030">
    <property type="protein sequence ID" value="MEU8134689.1"/>
    <property type="molecule type" value="Genomic_DNA"/>
</dbReference>
<dbReference type="InterPro" id="IPR005950">
    <property type="entry name" value="ModA"/>
</dbReference>
<dbReference type="RefSeq" id="WP_358353565.1">
    <property type="nucleotide sequence ID" value="NZ_JBEZFP010000030.1"/>
</dbReference>
<evidence type="ECO:0000313" key="6">
    <source>
        <dbReference type="EMBL" id="MEU8134689.1"/>
    </source>
</evidence>
<dbReference type="PROSITE" id="PS51257">
    <property type="entry name" value="PROKAR_LIPOPROTEIN"/>
    <property type="match status" value="1"/>
</dbReference>
<proteinExistence type="inferred from homology"/>
<name>A0ABV3DID9_9ACTN</name>
<keyword evidence="3 5" id="KW-0732">Signal</keyword>
<protein>
    <submittedName>
        <fullName evidence="6">Molybdate ABC transporter substrate-binding protein</fullName>
    </submittedName>
</protein>
<organism evidence="6 7">
    <name type="scientific">Streptodolium elevatio</name>
    <dbReference type="NCBI Taxonomy" id="3157996"/>
    <lineage>
        <taxon>Bacteria</taxon>
        <taxon>Bacillati</taxon>
        <taxon>Actinomycetota</taxon>
        <taxon>Actinomycetes</taxon>
        <taxon>Kitasatosporales</taxon>
        <taxon>Streptomycetaceae</taxon>
        <taxon>Streptodolium</taxon>
    </lineage>
</organism>
<evidence type="ECO:0000256" key="1">
    <source>
        <dbReference type="ARBA" id="ARBA00009175"/>
    </source>
</evidence>
<keyword evidence="2" id="KW-0479">Metal-binding</keyword>
<evidence type="ECO:0000256" key="2">
    <source>
        <dbReference type="ARBA" id="ARBA00022723"/>
    </source>
</evidence>
<feature type="region of interest" description="Disordered" evidence="4">
    <location>
        <begin position="24"/>
        <end position="62"/>
    </location>
</feature>
<dbReference type="Gene3D" id="3.40.190.10">
    <property type="entry name" value="Periplasmic binding protein-like II"/>
    <property type="match status" value="2"/>
</dbReference>
<evidence type="ECO:0000256" key="4">
    <source>
        <dbReference type="SAM" id="MobiDB-lite"/>
    </source>
</evidence>
<keyword evidence="7" id="KW-1185">Reference proteome</keyword>
<evidence type="ECO:0000313" key="7">
    <source>
        <dbReference type="Proteomes" id="UP001551482"/>
    </source>
</evidence>
<evidence type="ECO:0000256" key="5">
    <source>
        <dbReference type="SAM" id="SignalP"/>
    </source>
</evidence>
<dbReference type="CDD" id="cd13538">
    <property type="entry name" value="PBP2_ModA_like_1"/>
    <property type="match status" value="1"/>
</dbReference>
<dbReference type="Pfam" id="PF13531">
    <property type="entry name" value="SBP_bac_11"/>
    <property type="match status" value="1"/>
</dbReference>
<dbReference type="PANTHER" id="PTHR30632:SF0">
    <property type="entry name" value="SULFATE-BINDING PROTEIN"/>
    <property type="match status" value="1"/>
</dbReference>
<dbReference type="Proteomes" id="UP001551482">
    <property type="component" value="Unassembled WGS sequence"/>
</dbReference>
<feature type="signal peptide" evidence="5">
    <location>
        <begin position="1"/>
        <end position="22"/>
    </location>
</feature>
<accession>A0ABV3DID9</accession>
<dbReference type="PANTHER" id="PTHR30632">
    <property type="entry name" value="MOLYBDATE-BINDING PERIPLASMIC PROTEIN"/>
    <property type="match status" value="1"/>
</dbReference>
<dbReference type="InterPro" id="IPR050682">
    <property type="entry name" value="ModA/WtpA"/>
</dbReference>
<comment type="caution">
    <text evidence="6">The sequence shown here is derived from an EMBL/GenBank/DDBJ whole genome shotgun (WGS) entry which is preliminary data.</text>
</comment>